<name>A0AAD7C3T2_9AGAR</name>
<dbReference type="Proteomes" id="UP001221142">
    <property type="component" value="Unassembled WGS sequence"/>
</dbReference>
<evidence type="ECO:0000313" key="2">
    <source>
        <dbReference type="Proteomes" id="UP001221142"/>
    </source>
</evidence>
<organism evidence="1 2">
    <name type="scientific">Roridomyces roridus</name>
    <dbReference type="NCBI Taxonomy" id="1738132"/>
    <lineage>
        <taxon>Eukaryota</taxon>
        <taxon>Fungi</taxon>
        <taxon>Dikarya</taxon>
        <taxon>Basidiomycota</taxon>
        <taxon>Agaricomycotina</taxon>
        <taxon>Agaricomycetes</taxon>
        <taxon>Agaricomycetidae</taxon>
        <taxon>Agaricales</taxon>
        <taxon>Marasmiineae</taxon>
        <taxon>Mycenaceae</taxon>
        <taxon>Roridomyces</taxon>
    </lineage>
</organism>
<accession>A0AAD7C3T2</accession>
<evidence type="ECO:0000313" key="1">
    <source>
        <dbReference type="EMBL" id="KAJ7636924.1"/>
    </source>
</evidence>
<comment type="caution">
    <text evidence="1">The sequence shown here is derived from an EMBL/GenBank/DDBJ whole genome shotgun (WGS) entry which is preliminary data.</text>
</comment>
<sequence length="161" mass="17848">MHARPSCVTQVLDIETSTRYPLQDIPSPTRRIPFSPIPRIDHSRLRIPEPCQQTAARSRVPSRPLTLCPLAPPLLVFGLHLFLPQNAPTTTNGPTTAMLHLLPMTAYSRLPFPALYQLAVLCSRNAPKTSPDLKSPSLLSTEFPQLSEAPVAFRRSVFAFV</sequence>
<keyword evidence="2" id="KW-1185">Reference proteome</keyword>
<proteinExistence type="predicted"/>
<reference evidence="1" key="1">
    <citation type="submission" date="2023-03" db="EMBL/GenBank/DDBJ databases">
        <title>Massive genome expansion in bonnet fungi (Mycena s.s.) driven by repeated elements and novel gene families across ecological guilds.</title>
        <authorList>
            <consortium name="Lawrence Berkeley National Laboratory"/>
            <person name="Harder C.B."/>
            <person name="Miyauchi S."/>
            <person name="Viragh M."/>
            <person name="Kuo A."/>
            <person name="Thoen E."/>
            <person name="Andreopoulos B."/>
            <person name="Lu D."/>
            <person name="Skrede I."/>
            <person name="Drula E."/>
            <person name="Henrissat B."/>
            <person name="Morin E."/>
            <person name="Kohler A."/>
            <person name="Barry K."/>
            <person name="LaButti K."/>
            <person name="Morin E."/>
            <person name="Salamov A."/>
            <person name="Lipzen A."/>
            <person name="Mereny Z."/>
            <person name="Hegedus B."/>
            <person name="Baldrian P."/>
            <person name="Stursova M."/>
            <person name="Weitz H."/>
            <person name="Taylor A."/>
            <person name="Grigoriev I.V."/>
            <person name="Nagy L.G."/>
            <person name="Martin F."/>
            <person name="Kauserud H."/>
        </authorList>
    </citation>
    <scope>NUCLEOTIDE SEQUENCE</scope>
    <source>
        <strain evidence="1">9284</strain>
    </source>
</reference>
<protein>
    <submittedName>
        <fullName evidence="1">Uncharacterized protein</fullName>
    </submittedName>
</protein>
<dbReference type="AlphaFoldDB" id="A0AAD7C3T2"/>
<dbReference type="EMBL" id="JARKIF010000006">
    <property type="protein sequence ID" value="KAJ7636924.1"/>
    <property type="molecule type" value="Genomic_DNA"/>
</dbReference>
<gene>
    <name evidence="1" type="ORF">FB45DRAFT_907741</name>
</gene>